<evidence type="ECO:0000256" key="13">
    <source>
        <dbReference type="SAM" id="MobiDB-lite"/>
    </source>
</evidence>
<feature type="region of interest" description="Disordered" evidence="13">
    <location>
        <begin position="351"/>
        <end position="399"/>
    </location>
</feature>
<feature type="compositionally biased region" description="Low complexity" evidence="13">
    <location>
        <begin position="1111"/>
        <end position="1128"/>
    </location>
</feature>
<dbReference type="Gene3D" id="3.90.810.10">
    <property type="entry name" value="CRIB domain"/>
    <property type="match status" value="1"/>
</dbReference>
<evidence type="ECO:0000259" key="15">
    <source>
        <dbReference type="PROSITE" id="PS50106"/>
    </source>
</evidence>
<feature type="region of interest" description="Disordered" evidence="13">
    <location>
        <begin position="826"/>
        <end position="846"/>
    </location>
</feature>
<feature type="region of interest" description="Disordered" evidence="13">
    <location>
        <begin position="251"/>
        <end position="323"/>
    </location>
</feature>
<dbReference type="InterPro" id="IPR011009">
    <property type="entry name" value="Kinase-like_dom_sf"/>
</dbReference>
<dbReference type="STRING" id="568069.A0A1J1J0M1"/>
<evidence type="ECO:0000256" key="1">
    <source>
        <dbReference type="ARBA" id="ARBA00004316"/>
    </source>
</evidence>
<dbReference type="SUPFAM" id="SSF50156">
    <property type="entry name" value="PDZ domain-like"/>
    <property type="match status" value="3"/>
</dbReference>
<feature type="region of interest" description="Disordered" evidence="13">
    <location>
        <begin position="188"/>
        <end position="237"/>
    </location>
</feature>
<name>A0A1J1J0M1_9DIPT</name>
<evidence type="ECO:0000256" key="12">
    <source>
        <dbReference type="PROSITE-ProRule" id="PRU10141"/>
    </source>
</evidence>
<dbReference type="Gene3D" id="2.30.42.10">
    <property type="match status" value="3"/>
</dbReference>
<dbReference type="InterPro" id="IPR000095">
    <property type="entry name" value="CRIB_dom"/>
</dbReference>
<evidence type="ECO:0000256" key="8">
    <source>
        <dbReference type="ARBA" id="ARBA00022741"/>
    </source>
</evidence>
<dbReference type="InterPro" id="IPR036034">
    <property type="entry name" value="PDZ_sf"/>
</dbReference>
<feature type="domain" description="PDZ" evidence="15">
    <location>
        <begin position="555"/>
        <end position="624"/>
    </location>
</feature>
<keyword evidence="8 12" id="KW-0547">Nucleotide-binding</keyword>
<dbReference type="GO" id="GO:0002142">
    <property type="term" value="C:stereocilia ankle link complex"/>
    <property type="evidence" value="ECO:0007669"/>
    <property type="project" value="TreeGrafter"/>
</dbReference>
<feature type="compositionally biased region" description="Pro residues" evidence="13">
    <location>
        <begin position="1099"/>
        <end position="1110"/>
    </location>
</feature>
<feature type="compositionally biased region" description="Basic residues" evidence="13">
    <location>
        <begin position="1130"/>
        <end position="1140"/>
    </location>
</feature>
<dbReference type="EC" id="2.7.11.1" evidence="3"/>
<dbReference type="PROSITE" id="PS50106">
    <property type="entry name" value="PDZ"/>
    <property type="match status" value="3"/>
</dbReference>
<evidence type="ECO:0000256" key="3">
    <source>
        <dbReference type="ARBA" id="ARBA00012513"/>
    </source>
</evidence>
<keyword evidence="9" id="KW-0418">Kinase</keyword>
<dbReference type="GO" id="GO:0005524">
    <property type="term" value="F:ATP binding"/>
    <property type="evidence" value="ECO:0007669"/>
    <property type="project" value="UniProtKB-UniRule"/>
</dbReference>
<dbReference type="FunFam" id="2.30.42.10:FF:000087">
    <property type="entry name" value="Whirlin a"/>
    <property type="match status" value="1"/>
</dbReference>
<keyword evidence="6" id="KW-0808">Transferase</keyword>
<feature type="compositionally biased region" description="Polar residues" evidence="13">
    <location>
        <begin position="353"/>
        <end position="365"/>
    </location>
</feature>
<feature type="region of interest" description="Disordered" evidence="13">
    <location>
        <begin position="102"/>
        <end position="158"/>
    </location>
</feature>
<keyword evidence="17" id="KW-1185">Reference proteome</keyword>
<dbReference type="CDD" id="cd00136">
    <property type="entry name" value="PDZ_canonical"/>
    <property type="match status" value="1"/>
</dbReference>
<keyword evidence="11" id="KW-0966">Cell projection</keyword>
<dbReference type="Gene3D" id="3.30.200.20">
    <property type="entry name" value="Phosphorylase Kinase, domain 1"/>
    <property type="match status" value="1"/>
</dbReference>
<feature type="compositionally biased region" description="Polar residues" evidence="13">
    <location>
        <begin position="278"/>
        <end position="290"/>
    </location>
</feature>
<feature type="domain" description="PDZ" evidence="15">
    <location>
        <begin position="384"/>
        <end position="454"/>
    </location>
</feature>
<evidence type="ECO:0000313" key="17">
    <source>
        <dbReference type="Proteomes" id="UP000183832"/>
    </source>
</evidence>
<evidence type="ECO:0000259" key="14">
    <source>
        <dbReference type="PROSITE" id="PS50011"/>
    </source>
</evidence>
<keyword evidence="10 12" id="KW-0067">ATP-binding</keyword>
<dbReference type="InterPro" id="IPR017441">
    <property type="entry name" value="Protein_kinase_ATP_BS"/>
</dbReference>
<dbReference type="SMART" id="SM00220">
    <property type="entry name" value="S_TKc"/>
    <property type="match status" value="1"/>
</dbReference>
<evidence type="ECO:0000256" key="11">
    <source>
        <dbReference type="ARBA" id="ARBA00023273"/>
    </source>
</evidence>
<keyword evidence="7" id="KW-0677">Repeat</keyword>
<dbReference type="InterPro" id="IPR001478">
    <property type="entry name" value="PDZ"/>
</dbReference>
<feature type="binding site" evidence="12">
    <location>
        <position position="1270"/>
    </location>
    <ligand>
        <name>ATP</name>
        <dbReference type="ChEBI" id="CHEBI:30616"/>
    </ligand>
</feature>
<dbReference type="PROSITE" id="PS50011">
    <property type="entry name" value="PROTEIN_KINASE_DOM"/>
    <property type="match status" value="1"/>
</dbReference>
<dbReference type="GO" id="GO:0004674">
    <property type="term" value="F:protein serine/threonine kinase activity"/>
    <property type="evidence" value="ECO:0007669"/>
    <property type="project" value="UniProtKB-KW"/>
</dbReference>
<dbReference type="GO" id="GO:0005929">
    <property type="term" value="C:cilium"/>
    <property type="evidence" value="ECO:0007669"/>
    <property type="project" value="TreeGrafter"/>
</dbReference>
<feature type="domain" description="Protein kinase" evidence="14">
    <location>
        <begin position="1241"/>
        <end position="1493"/>
    </location>
</feature>
<evidence type="ECO:0000256" key="6">
    <source>
        <dbReference type="ARBA" id="ARBA00022679"/>
    </source>
</evidence>
<dbReference type="CDD" id="cd06741">
    <property type="entry name" value="PDZ2_FL-whirlin"/>
    <property type="match status" value="1"/>
</dbReference>
<evidence type="ECO:0000256" key="9">
    <source>
        <dbReference type="ARBA" id="ARBA00022777"/>
    </source>
</evidence>
<dbReference type="PROSITE" id="PS00107">
    <property type="entry name" value="PROTEIN_KINASE_ATP"/>
    <property type="match status" value="1"/>
</dbReference>
<evidence type="ECO:0000256" key="2">
    <source>
        <dbReference type="ARBA" id="ARBA00004496"/>
    </source>
</evidence>
<dbReference type="PANTHER" id="PTHR23116">
    <property type="entry name" value="PDZ DOMAIN CONTAINING WHIRLIN AND HARMONIN-RELATED"/>
    <property type="match status" value="1"/>
</dbReference>
<feature type="compositionally biased region" description="Basic and acidic residues" evidence="13">
    <location>
        <begin position="1141"/>
        <end position="1155"/>
    </location>
</feature>
<evidence type="ECO:0000256" key="4">
    <source>
        <dbReference type="ARBA" id="ARBA00022490"/>
    </source>
</evidence>
<dbReference type="SMART" id="SM00228">
    <property type="entry name" value="PDZ"/>
    <property type="match status" value="3"/>
</dbReference>
<dbReference type="GO" id="GO:0005737">
    <property type="term" value="C:cytoplasm"/>
    <property type="evidence" value="ECO:0007669"/>
    <property type="project" value="UniProtKB-SubCell"/>
</dbReference>
<dbReference type="EMBL" id="CVRI01000064">
    <property type="protein sequence ID" value="CRL05340.1"/>
    <property type="molecule type" value="Genomic_DNA"/>
</dbReference>
<feature type="compositionally biased region" description="Polar residues" evidence="13">
    <location>
        <begin position="127"/>
        <end position="158"/>
    </location>
</feature>
<feature type="region of interest" description="Disordered" evidence="13">
    <location>
        <begin position="1080"/>
        <end position="1165"/>
    </location>
</feature>
<proteinExistence type="predicted"/>
<dbReference type="Pfam" id="PF00786">
    <property type="entry name" value="PBD"/>
    <property type="match status" value="1"/>
</dbReference>
<dbReference type="FunFam" id="2.30.42.10:FF:000173">
    <property type="entry name" value="whirlin isoform X4"/>
    <property type="match status" value="1"/>
</dbReference>
<evidence type="ECO:0000256" key="7">
    <source>
        <dbReference type="ARBA" id="ARBA00022737"/>
    </source>
</evidence>
<feature type="compositionally biased region" description="Polar residues" evidence="13">
    <location>
        <begin position="215"/>
        <end position="231"/>
    </location>
</feature>
<feature type="compositionally biased region" description="Low complexity" evidence="13">
    <location>
        <begin position="188"/>
        <end position="209"/>
    </location>
</feature>
<feature type="compositionally biased region" description="Low complexity" evidence="13">
    <location>
        <begin position="371"/>
        <end position="380"/>
    </location>
</feature>
<dbReference type="Pfam" id="PF00595">
    <property type="entry name" value="PDZ"/>
    <property type="match status" value="3"/>
</dbReference>
<dbReference type="InterPro" id="IPR036936">
    <property type="entry name" value="CRIB_dom_sf"/>
</dbReference>
<evidence type="ECO:0000313" key="16">
    <source>
        <dbReference type="EMBL" id="CRL05340.1"/>
    </source>
</evidence>
<dbReference type="GO" id="GO:0032426">
    <property type="term" value="C:stereocilium tip"/>
    <property type="evidence" value="ECO:0007669"/>
    <property type="project" value="TreeGrafter"/>
</dbReference>
<dbReference type="SUPFAM" id="SSF56112">
    <property type="entry name" value="Protein kinase-like (PK-like)"/>
    <property type="match status" value="1"/>
</dbReference>
<dbReference type="FunFam" id="1.10.510.10:FF:000011">
    <property type="entry name" value="Non-specific serine/threonine protein kinase"/>
    <property type="match status" value="1"/>
</dbReference>
<evidence type="ECO:0000256" key="5">
    <source>
        <dbReference type="ARBA" id="ARBA00022527"/>
    </source>
</evidence>
<dbReference type="PANTHER" id="PTHR23116:SF29">
    <property type="entry name" value="PDZ DOMAIN-CONTAINING PROTEIN 7"/>
    <property type="match status" value="1"/>
</dbReference>
<dbReference type="PROSITE" id="PS00108">
    <property type="entry name" value="PROTEIN_KINASE_ST"/>
    <property type="match status" value="1"/>
</dbReference>
<gene>
    <name evidence="16" type="primary">similar to Serine</name>
    <name evidence="16" type="synonym">threonine-protein kinase PAK 1</name>
    <name evidence="16" type="ORF">CLUMA_CG018226</name>
</gene>
<dbReference type="GO" id="GO:0005886">
    <property type="term" value="C:plasma membrane"/>
    <property type="evidence" value="ECO:0007669"/>
    <property type="project" value="TreeGrafter"/>
</dbReference>
<keyword evidence="4" id="KW-0963">Cytoplasm</keyword>
<feature type="region of interest" description="Disordered" evidence="13">
    <location>
        <begin position="1179"/>
        <end position="1207"/>
    </location>
</feature>
<dbReference type="Pfam" id="PF00069">
    <property type="entry name" value="Pkinase"/>
    <property type="match status" value="1"/>
</dbReference>
<dbReference type="OrthoDB" id="10029564at2759"/>
<feature type="domain" description="PDZ" evidence="15">
    <location>
        <begin position="858"/>
        <end position="929"/>
    </location>
</feature>
<dbReference type="InterPro" id="IPR008271">
    <property type="entry name" value="Ser/Thr_kinase_AS"/>
</dbReference>
<protein>
    <recommendedName>
        <fullName evidence="3">non-specific serine/threonine protein kinase</fullName>
        <ecNumber evidence="3">2.7.11.1</ecNumber>
    </recommendedName>
</protein>
<dbReference type="Proteomes" id="UP000183832">
    <property type="component" value="Unassembled WGS sequence"/>
</dbReference>
<dbReference type="InterPro" id="IPR051844">
    <property type="entry name" value="USH2_Complex_Protein"/>
</dbReference>
<sequence length="1517" mass="170303">MKTTGVSNSNNNNKIYSDKFQIIESISERNNNNSPSIDLLSYSNISNNNVYADIVDLDDTDSHSLMYSQNAQQWGRHDRTLSNNIGRKPFDDQSLYLANSTSRSVHSSYDRSYHHPHSQDHRRHYSSSDLNYLQQPRPHSQNSYYSRTSSQPIKDYSNNTVQSPLALHSTNNIQTVKTGLNKNSSAVAASYNSNSNSNSRAMSSNSKMSNDQKHMPSNSSTGRSSKTVNSNHLKKKVISPEEVIQLFSVPQHHGHHPQHPHLTGFLGHHNHGAAGARQRTSSGSAIINENQRGRKSPSSASSPPTMTHQLYRGAPGGAVGGVDVMRDHHISHSIPNIHQLSTRTIHLKRSDSTKGNNLSLPLKQTSHQHHSSSSYHSSKSNSKDTQLQSNKADDPSHNGFGICIKGNKTTGRGVYIAKVEIGSPAYQNGLRVGDSILEINGQPFTSMHHEEAVKKCTQILKAEKFCSMTVRSPELATMKYNSFDESQLHHYPRDEELYIPVPMANEMHATTDSGSIHSSPPQKVGCLWIDRHGRSVSPPHDYNHRRIDKMDRVRRIDLLIEHGQSLGLMIRGGIEYGLGIFVTGVDKDSVAERSGLMIGDQILEVNNRSFLEITHDEAVNLLKNHKRMTLLIRDIGKIPYSCSYNNYPQSSSSWHAGDTSTSRHSTSIKTVKKNCSISSIEEKARLLLSRNHFLNLIHNISEYGGRGMPIETFVTILLELLDTPEKHSLVSEIRDIVYPEDRLRFDELMFRHGVTVNVLSNNVATLYGRSGGVFKNRIGNRGSDAQLNHSGLHSGSYFDGIRSITQKLQSWYFGRPLSRQMLRNEAHNSMSHEAREHARKQSNEMRSNLQHDIDGNLLVTIPKTKPILGIAIEGGANTKHPLPRIINIHENGAAFDAGGLEVGQLILEVDNHKVEGMQHQNIAKLIAESYTKSDRHFISFLVTEAKKSNLEPKPTALIYLETVISLKERFLGKKDKNKENQTINEIGLPTNVVRGLHVSKNLLTGDLEGLPKAWTRLLKSTITEDEQAENPSAAYQAVKYYNYSIKKKDNVEPFKPFITEEAIVEESAEIDEFLNAKNAHNSEDSFGDSSDENFQTSPPEIPPELPPPLPKKTNTMPPQQKPALLPKPNLKPKPRTNNLHKGREDLRFIGDKDSSSEVNDNNLDNHSYNNIKSTIVAKKPDFMPSNDNTNNNTFIVNDNQTSDDEPILRSKKPHQRITKTDEEVYMELRSICILTDPLNKYAKTKEVGKGASGVVFIASDLETQKQVAIKTIDLKNQSSKELILNEIRVLIDFNHKNLVNFLEAYFLEESDTLWVVLEYMNGGPLTDVVTETVMNERQISAVCREVLSAISFLHQKGIIHRDIKSDNVLLGLDGTVKVTDFGFCANIEEHEKRETMVGTPYWMAPEVVTRKQYGKKVDIWSLGIMAIEMIEGQPPYLNQAPLRALYLIAANGRPEIKSWEKLSEPLKDFLNCCLEVEVDKRASAQELLDHPFLSDFAELKSLTPLIRAARRILNRDK</sequence>
<comment type="subcellular location">
    <subcellularLocation>
        <location evidence="1">Cell projection</location>
    </subcellularLocation>
    <subcellularLocation>
        <location evidence="2">Cytoplasm</location>
    </subcellularLocation>
</comment>
<dbReference type="Gene3D" id="1.10.510.10">
    <property type="entry name" value="Transferase(Phosphotransferase) domain 1"/>
    <property type="match status" value="1"/>
</dbReference>
<evidence type="ECO:0000256" key="10">
    <source>
        <dbReference type="ARBA" id="ARBA00022840"/>
    </source>
</evidence>
<feature type="compositionally biased region" description="Basic and acidic residues" evidence="13">
    <location>
        <begin position="108"/>
        <end position="119"/>
    </location>
</feature>
<organism evidence="16 17">
    <name type="scientific">Clunio marinus</name>
    <dbReference type="NCBI Taxonomy" id="568069"/>
    <lineage>
        <taxon>Eukaryota</taxon>
        <taxon>Metazoa</taxon>
        <taxon>Ecdysozoa</taxon>
        <taxon>Arthropoda</taxon>
        <taxon>Hexapoda</taxon>
        <taxon>Insecta</taxon>
        <taxon>Pterygota</taxon>
        <taxon>Neoptera</taxon>
        <taxon>Endopterygota</taxon>
        <taxon>Diptera</taxon>
        <taxon>Nematocera</taxon>
        <taxon>Chironomoidea</taxon>
        <taxon>Chironomidae</taxon>
        <taxon>Clunio</taxon>
    </lineage>
</organism>
<reference evidence="16 17" key="1">
    <citation type="submission" date="2015-04" db="EMBL/GenBank/DDBJ databases">
        <authorList>
            <person name="Syromyatnikov M.Y."/>
            <person name="Popov V.N."/>
        </authorList>
    </citation>
    <scope>NUCLEOTIDE SEQUENCE [LARGE SCALE GENOMIC DNA]</scope>
</reference>
<dbReference type="InterPro" id="IPR000719">
    <property type="entry name" value="Prot_kinase_dom"/>
</dbReference>
<accession>A0A1J1J0M1</accession>
<feature type="compositionally biased region" description="Low complexity" evidence="13">
    <location>
        <begin position="1186"/>
        <end position="1199"/>
    </location>
</feature>
<dbReference type="Gene3D" id="1.20.1160.20">
    <property type="match status" value="1"/>
</dbReference>
<keyword evidence="5" id="KW-0723">Serine/threonine-protein kinase</keyword>